<dbReference type="FunFam" id="2.60.120.1440:FF:000001">
    <property type="entry name" value="Putative anti-sigma factor"/>
    <property type="match status" value="1"/>
</dbReference>
<dbReference type="KEGG" id="bhl:Bache_2930"/>
<dbReference type="HOGENOM" id="CLU_050192_2_3_10"/>
<dbReference type="Proteomes" id="UP000008630">
    <property type="component" value="Chromosome"/>
</dbReference>
<evidence type="ECO:0000259" key="2">
    <source>
        <dbReference type="Pfam" id="PF16344"/>
    </source>
</evidence>
<evidence type="ECO:0000259" key="1">
    <source>
        <dbReference type="Pfam" id="PF04773"/>
    </source>
</evidence>
<dbReference type="RefSeq" id="WP_013548452.1">
    <property type="nucleotide sequence ID" value="NC_014933.1"/>
</dbReference>
<dbReference type="Gene3D" id="2.60.120.1440">
    <property type="match status" value="1"/>
</dbReference>
<dbReference type="Gene3D" id="3.55.50.30">
    <property type="match status" value="1"/>
</dbReference>
<name>E6SPA8_BACT6</name>
<dbReference type="PANTHER" id="PTHR30273:SF2">
    <property type="entry name" value="PROTEIN FECR"/>
    <property type="match status" value="1"/>
</dbReference>
<dbReference type="InterPro" id="IPR032508">
    <property type="entry name" value="FecR_C"/>
</dbReference>
<dbReference type="GO" id="GO:0016989">
    <property type="term" value="F:sigma factor antagonist activity"/>
    <property type="evidence" value="ECO:0007669"/>
    <property type="project" value="TreeGrafter"/>
</dbReference>
<protein>
    <submittedName>
        <fullName evidence="3">Anti-FecI sigma factor, FecR</fullName>
    </submittedName>
</protein>
<dbReference type="PANTHER" id="PTHR30273">
    <property type="entry name" value="PERIPLASMIC SIGNAL SENSOR AND SIGMA FACTOR ACTIVATOR FECR-RELATED"/>
    <property type="match status" value="1"/>
</dbReference>
<dbReference type="Pfam" id="PF04773">
    <property type="entry name" value="FecR"/>
    <property type="match status" value="1"/>
</dbReference>
<organism evidence="3 4">
    <name type="scientific">Bacteroides helcogenes (strain ATCC 35417 / DSM 20613 / JCM 6297 / CCUG 15421 / P 36-108)</name>
    <dbReference type="NCBI Taxonomy" id="693979"/>
    <lineage>
        <taxon>Bacteria</taxon>
        <taxon>Pseudomonadati</taxon>
        <taxon>Bacteroidota</taxon>
        <taxon>Bacteroidia</taxon>
        <taxon>Bacteroidales</taxon>
        <taxon>Bacteroidaceae</taxon>
        <taxon>Bacteroides</taxon>
    </lineage>
</organism>
<dbReference type="PATRIC" id="fig|693979.3.peg.3071"/>
<dbReference type="InterPro" id="IPR006860">
    <property type="entry name" value="FecR"/>
</dbReference>
<accession>E6SPA8</accession>
<dbReference type="STRING" id="693979.Bache_2930"/>
<evidence type="ECO:0000313" key="3">
    <source>
        <dbReference type="EMBL" id="ADV44865.1"/>
    </source>
</evidence>
<sequence length="309" mass="36163">MGIDRDLLFRFFRQETTLNEEVKLRAWLDESGEHHREFLRERKLFDAFLLSGELPVRRKGFHFSLKRLAVQVASVAAVLLLTVMLTIHQVEQAICADSVNKVIVPQGQRVNMVLADGTNVWLNAKTKMEYPQTFRASDKRVVKIDGEAYFEVSRDEKKPFVVQTAQGEVEVLGTKFYISAYESTDKFETFLKEGKVKVTTSNDAMILRPNDKAVLRNGRLLREHIDDMEAYRWLEGLYCFKELPLEEVLKQFEVYYDIRFVKENPDMPNPKLTGKFRLVDGVDYALRILQEDVDFSYRRDEEENIIYLR</sequence>
<feature type="domain" description="FecR protein" evidence="1">
    <location>
        <begin position="102"/>
        <end position="197"/>
    </location>
</feature>
<feature type="domain" description="Protein FecR C-terminal" evidence="2">
    <location>
        <begin position="238"/>
        <end position="306"/>
    </location>
</feature>
<evidence type="ECO:0000313" key="4">
    <source>
        <dbReference type="Proteomes" id="UP000008630"/>
    </source>
</evidence>
<gene>
    <name evidence="3" type="ordered locus">Bache_2930</name>
</gene>
<reference evidence="3 4" key="2">
    <citation type="journal article" date="2011" name="Stand. Genomic Sci.">
        <title>Complete genome sequence of Bacteroides helcogenes type strain (P 36-108).</title>
        <authorList>
            <person name="Pati A."/>
            <person name="Gronow S."/>
            <person name="Zeytun A."/>
            <person name="Lapidus A."/>
            <person name="Nolan M."/>
            <person name="Hammon N."/>
            <person name="Deshpande S."/>
            <person name="Cheng J.F."/>
            <person name="Tapia R."/>
            <person name="Han C."/>
            <person name="Goodwin L."/>
            <person name="Pitluck S."/>
            <person name="Liolios K."/>
            <person name="Pagani I."/>
            <person name="Ivanova N."/>
            <person name="Mavromatis K."/>
            <person name="Chen A."/>
            <person name="Palaniappan K."/>
            <person name="Land M."/>
            <person name="Hauser L."/>
            <person name="Chang Y.J."/>
            <person name="Jeffries C.D."/>
            <person name="Detter J.C."/>
            <person name="Brambilla E."/>
            <person name="Rohde M."/>
            <person name="Goker M."/>
            <person name="Woyke T."/>
            <person name="Bristow J."/>
            <person name="Eisen J.A."/>
            <person name="Markowitz V."/>
            <person name="Hugenholtz P."/>
            <person name="Kyrpides N.C."/>
            <person name="Klenk H.P."/>
            <person name="Lucas S."/>
        </authorList>
    </citation>
    <scope>NUCLEOTIDE SEQUENCE [LARGE SCALE GENOMIC DNA]</scope>
    <source>
        <strain evidence="4">ATCC 35417 / DSM 20613 / JCM 6297 / CCUG 15421 / P 36-108</strain>
    </source>
</reference>
<dbReference type="PIRSF" id="PIRSF018266">
    <property type="entry name" value="FecR"/>
    <property type="match status" value="1"/>
</dbReference>
<dbReference type="AlphaFoldDB" id="E6SPA8"/>
<keyword evidence="4" id="KW-1185">Reference proteome</keyword>
<dbReference type="Pfam" id="PF16344">
    <property type="entry name" value="FecR_C"/>
    <property type="match status" value="1"/>
</dbReference>
<reference key="1">
    <citation type="submission" date="2010-11" db="EMBL/GenBank/DDBJ databases">
        <title>The complete genome of Bacteroides helcogenes P 36-108.</title>
        <authorList>
            <consortium name="US DOE Joint Genome Institute (JGI-PGF)"/>
            <person name="Lucas S."/>
            <person name="Copeland A."/>
            <person name="Lapidus A."/>
            <person name="Bruce D."/>
            <person name="Goodwin L."/>
            <person name="Pitluck S."/>
            <person name="Kyrpides N."/>
            <person name="Mavromatis K."/>
            <person name="Ivanova N."/>
            <person name="Zeytun A."/>
            <person name="Brettin T."/>
            <person name="Detter J.C."/>
            <person name="Tapia R."/>
            <person name="Han C."/>
            <person name="Land M."/>
            <person name="Hauser L."/>
            <person name="Markowitz V."/>
            <person name="Cheng J.-F."/>
            <person name="Hugenholtz P."/>
            <person name="Woyke T."/>
            <person name="Wu D."/>
            <person name="Gronow S."/>
            <person name="Wellnitz S."/>
            <person name="Brambilla E."/>
            <person name="Klenk H.-P."/>
            <person name="Eisen J.A."/>
        </authorList>
    </citation>
    <scope>NUCLEOTIDE SEQUENCE</scope>
    <source>
        <strain>P 36-108</strain>
    </source>
</reference>
<proteinExistence type="predicted"/>
<dbReference type="InterPro" id="IPR012373">
    <property type="entry name" value="Ferrdict_sens_TM"/>
</dbReference>
<dbReference type="eggNOG" id="COG3712">
    <property type="taxonomic scope" value="Bacteria"/>
</dbReference>
<dbReference type="EMBL" id="CP002352">
    <property type="protein sequence ID" value="ADV44865.1"/>
    <property type="molecule type" value="Genomic_DNA"/>
</dbReference>
<dbReference type="OrthoDB" id="653086at2"/>